<organism evidence="5 6">
    <name type="scientific">Paramarasmius palmivorus</name>
    <dbReference type="NCBI Taxonomy" id="297713"/>
    <lineage>
        <taxon>Eukaryota</taxon>
        <taxon>Fungi</taxon>
        <taxon>Dikarya</taxon>
        <taxon>Basidiomycota</taxon>
        <taxon>Agaricomycotina</taxon>
        <taxon>Agaricomycetes</taxon>
        <taxon>Agaricomycetidae</taxon>
        <taxon>Agaricales</taxon>
        <taxon>Marasmiineae</taxon>
        <taxon>Marasmiaceae</taxon>
        <taxon>Paramarasmius</taxon>
    </lineage>
</organism>
<comment type="caution">
    <text evidence="5">The sequence shown here is derived from an EMBL/GenBank/DDBJ whole genome shotgun (WGS) entry which is preliminary data.</text>
</comment>
<accession>A0AAW0CXP9</accession>
<keyword evidence="1" id="KW-0285">Flavoprotein</keyword>
<dbReference type="Gene3D" id="3.40.50.720">
    <property type="entry name" value="NAD(P)-binding Rossmann-like Domain"/>
    <property type="match status" value="1"/>
</dbReference>
<evidence type="ECO:0000256" key="4">
    <source>
        <dbReference type="SAM" id="SignalP"/>
    </source>
</evidence>
<evidence type="ECO:0008006" key="7">
    <source>
        <dbReference type="Google" id="ProtNLM"/>
    </source>
</evidence>
<keyword evidence="3" id="KW-0560">Oxidoreductase</keyword>
<evidence type="ECO:0000256" key="1">
    <source>
        <dbReference type="ARBA" id="ARBA00022630"/>
    </source>
</evidence>
<evidence type="ECO:0000256" key="2">
    <source>
        <dbReference type="ARBA" id="ARBA00022827"/>
    </source>
</evidence>
<evidence type="ECO:0000313" key="6">
    <source>
        <dbReference type="Proteomes" id="UP001383192"/>
    </source>
</evidence>
<dbReference type="PANTHER" id="PTHR23023">
    <property type="entry name" value="DIMETHYLANILINE MONOOXYGENASE"/>
    <property type="match status" value="1"/>
</dbReference>
<dbReference type="Proteomes" id="UP001383192">
    <property type="component" value="Unassembled WGS sequence"/>
</dbReference>
<dbReference type="Pfam" id="PF13738">
    <property type="entry name" value="Pyr_redox_3"/>
    <property type="match status" value="1"/>
</dbReference>
<dbReference type="SUPFAM" id="SSF51905">
    <property type="entry name" value="FAD/NAD(P)-binding domain"/>
    <property type="match status" value="1"/>
</dbReference>
<dbReference type="InterPro" id="IPR036188">
    <property type="entry name" value="FAD/NAD-bd_sf"/>
</dbReference>
<keyword evidence="4" id="KW-0732">Signal</keyword>
<sequence>MAPYLSLVAVALSVGTAIASEQIVLNANSHFSSKSPWTEFQTPIKRVAVIGAGPAGLQAAATLKDHNFTVRLFDRAPGPGGNWLYSEEVPVREPYPDEKPGTQKGIPSELPAVRYYSEGDEGIGLDERWREHWLPRPVWDSLHTNSPSVITELTDVPYPPDHVRGLFVLIGMLSLTTVIWKSWILSHYTIQKHVKAYASLHELNIGDSPAITAYATRVEKLEKAPNNSTWILSLRHLEKLAETNRIKATWWTEEADAVVVATGPYDSPHVPDIKGLVEWSKAKSESGRYSINHSRVYRKPDQYTGKTVLIVGASVSGSEIARDIAPYAKKVYTSIKASTFDEYDWEKLHPFRRRSIRRIPSKVELIPEVANFEPLSAYDKGITEGVIKLINGSTVQGIDEVILATGYKRANAFLNAILNE</sequence>
<keyword evidence="6" id="KW-1185">Reference proteome</keyword>
<evidence type="ECO:0000256" key="3">
    <source>
        <dbReference type="ARBA" id="ARBA00023002"/>
    </source>
</evidence>
<keyword evidence="2" id="KW-0274">FAD</keyword>
<dbReference type="GO" id="GO:0016491">
    <property type="term" value="F:oxidoreductase activity"/>
    <property type="evidence" value="ECO:0007669"/>
    <property type="project" value="UniProtKB-KW"/>
</dbReference>
<proteinExistence type="predicted"/>
<reference evidence="5 6" key="1">
    <citation type="submission" date="2024-01" db="EMBL/GenBank/DDBJ databases">
        <title>A draft genome for a cacao thread blight-causing isolate of Paramarasmius palmivorus.</title>
        <authorList>
            <person name="Baruah I.K."/>
            <person name="Bukari Y."/>
            <person name="Amoako-Attah I."/>
            <person name="Meinhardt L.W."/>
            <person name="Bailey B.A."/>
            <person name="Cohen S.P."/>
        </authorList>
    </citation>
    <scope>NUCLEOTIDE SEQUENCE [LARGE SCALE GENOMIC DNA]</scope>
    <source>
        <strain evidence="5 6">GH-12</strain>
    </source>
</reference>
<feature type="signal peptide" evidence="4">
    <location>
        <begin position="1"/>
        <end position="19"/>
    </location>
</feature>
<gene>
    <name evidence="5" type="ORF">VNI00_007848</name>
</gene>
<name>A0AAW0CXP9_9AGAR</name>
<dbReference type="Gene3D" id="3.50.50.60">
    <property type="entry name" value="FAD/NAD(P)-binding domain"/>
    <property type="match status" value="1"/>
</dbReference>
<evidence type="ECO:0000313" key="5">
    <source>
        <dbReference type="EMBL" id="KAK7044131.1"/>
    </source>
</evidence>
<dbReference type="Pfam" id="PF13450">
    <property type="entry name" value="NAD_binding_8"/>
    <property type="match status" value="1"/>
</dbReference>
<dbReference type="PRINTS" id="PR00419">
    <property type="entry name" value="ADXRDTASE"/>
</dbReference>
<feature type="chain" id="PRO_5043676356" description="FAD/NAD(P)-binding domain-containing protein" evidence="4">
    <location>
        <begin position="20"/>
        <end position="420"/>
    </location>
</feature>
<protein>
    <recommendedName>
        <fullName evidence="7">FAD/NAD(P)-binding domain-containing protein</fullName>
    </recommendedName>
</protein>
<dbReference type="EMBL" id="JAYKXP010000026">
    <property type="protein sequence ID" value="KAK7044131.1"/>
    <property type="molecule type" value="Genomic_DNA"/>
</dbReference>
<dbReference type="AlphaFoldDB" id="A0AAW0CXP9"/>
<dbReference type="InterPro" id="IPR050346">
    <property type="entry name" value="FMO-like"/>
</dbReference>